<evidence type="ECO:0000256" key="1">
    <source>
        <dbReference type="ARBA" id="ARBA00023002"/>
    </source>
</evidence>
<dbReference type="InterPro" id="IPR029041">
    <property type="entry name" value="FAD-linked_oxidoreductase-like"/>
</dbReference>
<keyword evidence="1" id="KW-0560">Oxidoreductase</keyword>
<dbReference type="SUPFAM" id="SSF51730">
    <property type="entry name" value="FAD-linked oxidoreductase"/>
    <property type="match status" value="1"/>
</dbReference>
<evidence type="ECO:0000259" key="2">
    <source>
        <dbReference type="Pfam" id="PF01619"/>
    </source>
</evidence>
<dbReference type="RefSeq" id="WP_092472394.1">
    <property type="nucleotide sequence ID" value="NZ_FOOX01000012.1"/>
</dbReference>
<dbReference type="EMBL" id="FOOX01000012">
    <property type="protein sequence ID" value="SFG93640.1"/>
    <property type="molecule type" value="Genomic_DNA"/>
</dbReference>
<gene>
    <name evidence="3" type="ORF">SAMN05660649_03215</name>
</gene>
<sequence length="318" mass="36150">MSLWQRMMIGFARNQPVRHLMQRNPLAAGLAAQFVGGTDVNSAQVTVENLNNRGFKASLYYLGEYVDSPELIEENVKQIIAAVHMLGRTSLDVHMSVDPTQAGYSLGDAAGEQNILRIGRVIAEQPGQGKKLLMLDMEDYSYTQKTIDMYYRLVRENIPAATTIQAYLYRSKKDIKQLIENGAAVRLVKGAFAEQEERAWTSKSEISRNYIRLAQLLLSPEARARGVYPVFGTHDVNMIKAIKQMTRESTRDVDTFEFEMLYGVRSALQQQLVAEGYQVRLYLPYGTEWWPYTIRRVGESPAALRFILQALWNRPGKT</sequence>
<dbReference type="Pfam" id="PF01619">
    <property type="entry name" value="Pro_dh"/>
    <property type="match status" value="1"/>
</dbReference>
<feature type="domain" description="Proline dehydrogenase" evidence="2">
    <location>
        <begin position="45"/>
        <end position="306"/>
    </location>
</feature>
<evidence type="ECO:0000313" key="3">
    <source>
        <dbReference type="EMBL" id="SFG93640.1"/>
    </source>
</evidence>
<accession>A0A1I2VX08</accession>
<dbReference type="AlphaFoldDB" id="A0A1I2VX08"/>
<keyword evidence="4" id="KW-1185">Reference proteome</keyword>
<reference evidence="4" key="1">
    <citation type="submission" date="2016-10" db="EMBL/GenBank/DDBJ databases">
        <authorList>
            <person name="Varghese N."/>
            <person name="Submissions S."/>
        </authorList>
    </citation>
    <scope>NUCLEOTIDE SEQUENCE [LARGE SCALE GENOMIC DNA]</scope>
    <source>
        <strain evidence="4">DSM 17038</strain>
    </source>
</reference>
<dbReference type="Gene3D" id="3.20.20.220">
    <property type="match status" value="1"/>
</dbReference>
<proteinExistence type="predicted"/>
<evidence type="ECO:0000313" key="4">
    <source>
        <dbReference type="Proteomes" id="UP000199337"/>
    </source>
</evidence>
<dbReference type="GO" id="GO:0004657">
    <property type="term" value="F:proline dehydrogenase activity"/>
    <property type="evidence" value="ECO:0007669"/>
    <property type="project" value="InterPro"/>
</dbReference>
<protein>
    <submittedName>
        <fullName evidence="3">L-proline dehydrogenase</fullName>
    </submittedName>
</protein>
<dbReference type="PANTHER" id="PTHR13914:SF0">
    <property type="entry name" value="PROLINE DEHYDROGENASE 1, MITOCHONDRIAL"/>
    <property type="match status" value="1"/>
</dbReference>
<dbReference type="OrthoDB" id="9773461at2"/>
<dbReference type="STRING" id="341036.SAMN05660649_03215"/>
<dbReference type="GO" id="GO:0006562">
    <property type="term" value="P:L-proline catabolic process"/>
    <property type="evidence" value="ECO:0007669"/>
    <property type="project" value="InterPro"/>
</dbReference>
<dbReference type="PANTHER" id="PTHR13914">
    <property type="entry name" value="PROLINE OXIDASE"/>
    <property type="match status" value="1"/>
</dbReference>
<organism evidence="3 4">
    <name type="scientific">Desulfotruncus arcticus DSM 17038</name>
    <dbReference type="NCBI Taxonomy" id="1121424"/>
    <lineage>
        <taxon>Bacteria</taxon>
        <taxon>Bacillati</taxon>
        <taxon>Bacillota</taxon>
        <taxon>Clostridia</taxon>
        <taxon>Eubacteriales</taxon>
        <taxon>Desulfallaceae</taxon>
        <taxon>Desulfotruncus</taxon>
    </lineage>
</organism>
<dbReference type="InterPro" id="IPR002872">
    <property type="entry name" value="Proline_DH_dom"/>
</dbReference>
<dbReference type="InterPro" id="IPR015659">
    <property type="entry name" value="Proline_oxidase"/>
</dbReference>
<name>A0A1I2VX08_9FIRM</name>
<dbReference type="Proteomes" id="UP000199337">
    <property type="component" value="Unassembled WGS sequence"/>
</dbReference>